<evidence type="ECO:0000313" key="3">
    <source>
        <dbReference type="EMBL" id="OAA55276.1"/>
    </source>
</evidence>
<dbReference type="Gene3D" id="3.60.21.10">
    <property type="match status" value="1"/>
</dbReference>
<name>A0A167N907_9HYPO</name>
<dbReference type="InterPro" id="IPR029052">
    <property type="entry name" value="Metallo-depent_PP-like"/>
</dbReference>
<keyword evidence="2" id="KW-1133">Transmembrane helix</keyword>
<dbReference type="OrthoDB" id="9984693at2759"/>
<dbReference type="GO" id="GO:0016020">
    <property type="term" value="C:membrane"/>
    <property type="evidence" value="ECO:0007669"/>
    <property type="project" value="GOC"/>
</dbReference>
<dbReference type="PANTHER" id="PTHR13315">
    <property type="entry name" value="METALLO PHOSPHOESTERASE RELATED"/>
    <property type="match status" value="1"/>
</dbReference>
<protein>
    <submittedName>
        <fullName evidence="3">Metallophosphoesterase domain protein</fullName>
    </submittedName>
</protein>
<dbReference type="InterPro" id="IPR033308">
    <property type="entry name" value="PGAP5/Cdc1/Ted1"/>
</dbReference>
<proteinExistence type="predicted"/>
<dbReference type="STRING" id="1081102.A0A167N907"/>
<keyword evidence="4" id="KW-1185">Reference proteome</keyword>
<dbReference type="PANTHER" id="PTHR13315:SF1">
    <property type="entry name" value="PROTEIN TED1"/>
    <property type="match status" value="1"/>
</dbReference>
<keyword evidence="1 2" id="KW-0472">Membrane</keyword>
<gene>
    <name evidence="3" type="ORF">SPI_08371</name>
</gene>
<comment type="caution">
    <text evidence="3">The sequence shown here is derived from an EMBL/GenBank/DDBJ whole genome shotgun (WGS) entry which is preliminary data.</text>
</comment>
<dbReference type="GO" id="GO:0005783">
    <property type="term" value="C:endoplasmic reticulum"/>
    <property type="evidence" value="ECO:0007669"/>
    <property type="project" value="TreeGrafter"/>
</dbReference>
<feature type="transmembrane region" description="Helical" evidence="2">
    <location>
        <begin position="551"/>
        <end position="572"/>
    </location>
</feature>
<accession>A0A167N907</accession>
<organism evidence="3 4">
    <name type="scientific">Niveomyces insectorum RCEF 264</name>
    <dbReference type="NCBI Taxonomy" id="1081102"/>
    <lineage>
        <taxon>Eukaryota</taxon>
        <taxon>Fungi</taxon>
        <taxon>Dikarya</taxon>
        <taxon>Ascomycota</taxon>
        <taxon>Pezizomycotina</taxon>
        <taxon>Sordariomycetes</taxon>
        <taxon>Hypocreomycetidae</taxon>
        <taxon>Hypocreales</taxon>
        <taxon>Cordycipitaceae</taxon>
        <taxon>Niveomyces</taxon>
    </lineage>
</organism>
<keyword evidence="2" id="KW-0812">Transmembrane</keyword>
<reference evidence="3 4" key="1">
    <citation type="journal article" date="2016" name="Genome Biol. Evol.">
        <title>Divergent and convergent evolution of fungal pathogenicity.</title>
        <authorList>
            <person name="Shang Y."/>
            <person name="Xiao G."/>
            <person name="Zheng P."/>
            <person name="Cen K."/>
            <person name="Zhan S."/>
            <person name="Wang C."/>
        </authorList>
    </citation>
    <scope>NUCLEOTIDE SEQUENCE [LARGE SCALE GENOMIC DNA]</scope>
    <source>
        <strain evidence="3 4">RCEF 264</strain>
    </source>
</reference>
<dbReference type="AlphaFoldDB" id="A0A167N907"/>
<dbReference type="Proteomes" id="UP000076874">
    <property type="component" value="Unassembled WGS sequence"/>
</dbReference>
<evidence type="ECO:0000313" key="4">
    <source>
        <dbReference type="Proteomes" id="UP000076874"/>
    </source>
</evidence>
<evidence type="ECO:0000256" key="2">
    <source>
        <dbReference type="SAM" id="Phobius"/>
    </source>
</evidence>
<dbReference type="GO" id="GO:0006506">
    <property type="term" value="P:GPI anchor biosynthetic process"/>
    <property type="evidence" value="ECO:0007669"/>
    <property type="project" value="InterPro"/>
</dbReference>
<evidence type="ECO:0000256" key="1">
    <source>
        <dbReference type="ARBA" id="ARBA00023136"/>
    </source>
</evidence>
<dbReference type="EMBL" id="AZHD01000020">
    <property type="protein sequence ID" value="OAA55276.1"/>
    <property type="molecule type" value="Genomic_DNA"/>
</dbReference>
<feature type="transmembrane region" description="Helical" evidence="2">
    <location>
        <begin position="12"/>
        <end position="33"/>
    </location>
</feature>
<dbReference type="SUPFAM" id="SSF56300">
    <property type="entry name" value="Metallo-dependent phosphatases"/>
    <property type="match status" value="1"/>
</dbReference>
<sequence length="606" mass="66744">MSSSRAVLLRNVLRVLGPLSLLLTVYIYLYPVFGQCAFPLPVGHHTDRNNHPPHAGGTSDDAFAAFVSTLKLHLPPSLGGYAVAGGGGGGNDGDTQLDAATRRPTRLAPFRLLALGDPQLEGDTSIPNAHSASFPNLASAIEHVTFQTSDLILRERIRQVLHNVIDFWFLDIPSTVESVRKRVDLFGNDYYLAHIFRTMRWWTVPTHVAVLGDLLGSQWIEDDEFSARADRYWTRVVRGAERVPDHLALYPADEYDLSGYLGAAPFSDEDAEAWTARVINVAGNHDIGYAGDVTAERLARFEQFFGKANYELRFELPPGLLTAAGAATVYNETTNPDSNRLVPELRIINVNDMVLDTPAESAEIQDETYGFINAAINTASAVEYEGHFTVVLTHIPLFKPEGVCTDAPFFAFHDEDGSLREQNLLSEDASRGFLQGLFGMHGDVEAPGRGKGRRGVILNGHDHEGCDTYHYINQSHAIPDDEREWEAVRWAAAQDEALVHREGFPGLREITVRSMMGAFGGNAGLLSAWFDEDTWEWQFEYATCAFGREHIWWVVHVMDLVTILGVVAYGGLALAETVTQKPVAVSKTAKPVSVQKTVSIGGDVKL</sequence>